<dbReference type="Pfam" id="PF04434">
    <property type="entry name" value="SWIM"/>
    <property type="match status" value="1"/>
</dbReference>
<dbReference type="RefSeq" id="WP_179445202.1">
    <property type="nucleotide sequence ID" value="NZ_JACBZS010000001.1"/>
</dbReference>
<evidence type="ECO:0000259" key="3">
    <source>
        <dbReference type="PROSITE" id="PS50966"/>
    </source>
</evidence>
<feature type="region of interest" description="Disordered" evidence="2">
    <location>
        <begin position="95"/>
        <end position="122"/>
    </location>
</feature>
<evidence type="ECO:0000256" key="1">
    <source>
        <dbReference type="PROSITE-ProRule" id="PRU00325"/>
    </source>
</evidence>
<sequence length="433" mass="46436">MAQRWSVDRVVAAAPDSASEVAGRRLASPGPWQGVGVDEDLLWGECRGSGRTPYRVSVDTAGPRYKCSCPSRKFPCKHALGLLFLWAQGQVNPDGSVRPPAGAGFAERATGPEAEASGRTPEQLAAARQRAERRADRVTGGLIELDRWLADQIRGGLARAATDPYGWAEPVAARMIDAQASGVANWLRRLPGVIASGPGWPERLLGELAGLHLLARAWARIDELPDDLAATVRARIGFTVPRADVLATEPVRDRWVALGVRDLEEEQVSTRRVWLRGQRTDRWAVVLLFSANGAPWEMPLLPGTALDADLHFYPGRPPLRALLGESHGSAEPVQGWRIGGDDAAGAARAYADALAADPWTRQHPALVTGLVGVEDRRFALVDETGAAVPLTGPEEVLWRLLALAPGVGVTLFGEWSDAGLAPGSIVDGRVRPL</sequence>
<proteinExistence type="predicted"/>
<evidence type="ECO:0000313" key="5">
    <source>
        <dbReference type="Proteomes" id="UP000527616"/>
    </source>
</evidence>
<keyword evidence="5" id="KW-1185">Reference proteome</keyword>
<gene>
    <name evidence="4" type="ORF">GGQ54_001930</name>
</gene>
<evidence type="ECO:0000256" key="2">
    <source>
        <dbReference type="SAM" id="MobiDB-lite"/>
    </source>
</evidence>
<dbReference type="GO" id="GO:0008270">
    <property type="term" value="F:zinc ion binding"/>
    <property type="evidence" value="ECO:0007669"/>
    <property type="project" value="UniProtKB-KW"/>
</dbReference>
<keyword evidence="1" id="KW-0863">Zinc-finger</keyword>
<keyword evidence="1" id="KW-0479">Metal-binding</keyword>
<dbReference type="EMBL" id="JACBZS010000001">
    <property type="protein sequence ID" value="NYI71370.1"/>
    <property type="molecule type" value="Genomic_DNA"/>
</dbReference>
<evidence type="ECO:0000313" key="4">
    <source>
        <dbReference type="EMBL" id="NYI71370.1"/>
    </source>
</evidence>
<dbReference type="PROSITE" id="PS50966">
    <property type="entry name" value="ZF_SWIM"/>
    <property type="match status" value="1"/>
</dbReference>
<protein>
    <recommendedName>
        <fullName evidence="3">SWIM-type domain-containing protein</fullName>
    </recommendedName>
</protein>
<organism evidence="4 5">
    <name type="scientific">Naumannella cuiyingiana</name>
    <dbReference type="NCBI Taxonomy" id="1347891"/>
    <lineage>
        <taxon>Bacteria</taxon>
        <taxon>Bacillati</taxon>
        <taxon>Actinomycetota</taxon>
        <taxon>Actinomycetes</taxon>
        <taxon>Propionibacteriales</taxon>
        <taxon>Propionibacteriaceae</taxon>
        <taxon>Naumannella</taxon>
    </lineage>
</organism>
<reference evidence="4 5" key="1">
    <citation type="submission" date="2020-07" db="EMBL/GenBank/DDBJ databases">
        <title>Sequencing the genomes of 1000 actinobacteria strains.</title>
        <authorList>
            <person name="Klenk H.-P."/>
        </authorList>
    </citation>
    <scope>NUCLEOTIDE SEQUENCE [LARGE SCALE GENOMIC DNA]</scope>
    <source>
        <strain evidence="4 5">DSM 103164</strain>
    </source>
</reference>
<dbReference type="Proteomes" id="UP000527616">
    <property type="component" value="Unassembled WGS sequence"/>
</dbReference>
<dbReference type="AlphaFoldDB" id="A0A7Z0D9S8"/>
<name>A0A7Z0D9S8_9ACTN</name>
<keyword evidence="1" id="KW-0862">Zinc</keyword>
<feature type="domain" description="SWIM-type" evidence="3">
    <location>
        <begin position="54"/>
        <end position="87"/>
    </location>
</feature>
<comment type="caution">
    <text evidence="4">The sequence shown here is derived from an EMBL/GenBank/DDBJ whole genome shotgun (WGS) entry which is preliminary data.</text>
</comment>
<dbReference type="InterPro" id="IPR007527">
    <property type="entry name" value="Znf_SWIM"/>
</dbReference>
<accession>A0A7Z0D9S8</accession>